<reference evidence="1" key="1">
    <citation type="journal article" date="2014" name="Front. Microbiol.">
        <title>High frequency of phylogenetically diverse reductive dehalogenase-homologous genes in deep subseafloor sedimentary metagenomes.</title>
        <authorList>
            <person name="Kawai M."/>
            <person name="Futagami T."/>
            <person name="Toyoda A."/>
            <person name="Takaki Y."/>
            <person name="Nishi S."/>
            <person name="Hori S."/>
            <person name="Arai W."/>
            <person name="Tsubouchi T."/>
            <person name="Morono Y."/>
            <person name="Uchiyama I."/>
            <person name="Ito T."/>
            <person name="Fujiyama A."/>
            <person name="Inagaki F."/>
            <person name="Takami H."/>
        </authorList>
    </citation>
    <scope>NUCLEOTIDE SEQUENCE</scope>
    <source>
        <strain evidence="1">Expedition CK06-06</strain>
    </source>
</reference>
<sequence length="71" mass="8371">MFCEVFKITEQTEDITECEDLIFSKDFEALLSHLPSKERWAIINTLMVMLKGFMGDNYHNILNQEGWGNKR</sequence>
<protein>
    <submittedName>
        <fullName evidence="1">Uncharacterized protein</fullName>
    </submittedName>
</protein>
<gene>
    <name evidence="1" type="ORF">S03H2_61271</name>
</gene>
<accession>X1JVE8</accession>
<evidence type="ECO:0000313" key="1">
    <source>
        <dbReference type="EMBL" id="GAH82244.1"/>
    </source>
</evidence>
<organism evidence="1">
    <name type="scientific">marine sediment metagenome</name>
    <dbReference type="NCBI Taxonomy" id="412755"/>
    <lineage>
        <taxon>unclassified sequences</taxon>
        <taxon>metagenomes</taxon>
        <taxon>ecological metagenomes</taxon>
    </lineage>
</organism>
<comment type="caution">
    <text evidence="1">The sequence shown here is derived from an EMBL/GenBank/DDBJ whole genome shotgun (WGS) entry which is preliminary data.</text>
</comment>
<dbReference type="AlphaFoldDB" id="X1JVE8"/>
<dbReference type="EMBL" id="BARU01039544">
    <property type="protein sequence ID" value="GAH82244.1"/>
    <property type="molecule type" value="Genomic_DNA"/>
</dbReference>
<name>X1JVE8_9ZZZZ</name>
<proteinExistence type="predicted"/>